<keyword evidence="1" id="KW-0472">Membrane</keyword>
<feature type="transmembrane region" description="Helical" evidence="1">
    <location>
        <begin position="96"/>
        <end position="115"/>
    </location>
</feature>
<name>A0A849AFB1_9MICO</name>
<sequence>MTRKSPPRPVVNALRLMYAAAALAVVGIAVTAGSRGAIRDSLRESNASRPAGDRLDAAEVRRAADLAGNGFLTMAIVAAVLWLVMALLLRSGRPWTRIVATVLAVLNVLLAIGMVTRGVAAMAAVQSLTAVVGLLVVALLWQRRSTRFFDGPVSHGGGAPPPS</sequence>
<dbReference type="RefSeq" id="WP_171153698.1">
    <property type="nucleotide sequence ID" value="NZ_JABENB010000001.1"/>
</dbReference>
<accession>A0A849AFB1</accession>
<protein>
    <submittedName>
        <fullName evidence="2">Uncharacterized protein</fullName>
    </submittedName>
</protein>
<comment type="caution">
    <text evidence="2">The sequence shown here is derived from an EMBL/GenBank/DDBJ whole genome shotgun (WGS) entry which is preliminary data.</text>
</comment>
<organism evidence="2 3">
    <name type="scientific">Flexivirga aerilata</name>
    <dbReference type="NCBI Taxonomy" id="1656889"/>
    <lineage>
        <taxon>Bacteria</taxon>
        <taxon>Bacillati</taxon>
        <taxon>Actinomycetota</taxon>
        <taxon>Actinomycetes</taxon>
        <taxon>Micrococcales</taxon>
        <taxon>Dermacoccaceae</taxon>
        <taxon>Flexivirga</taxon>
    </lineage>
</organism>
<feature type="transmembrane region" description="Helical" evidence="1">
    <location>
        <begin position="71"/>
        <end position="89"/>
    </location>
</feature>
<keyword evidence="1" id="KW-1133">Transmembrane helix</keyword>
<evidence type="ECO:0000313" key="2">
    <source>
        <dbReference type="EMBL" id="NNG39175.1"/>
    </source>
</evidence>
<dbReference type="EMBL" id="JABENB010000001">
    <property type="protein sequence ID" value="NNG39175.1"/>
    <property type="molecule type" value="Genomic_DNA"/>
</dbReference>
<evidence type="ECO:0000256" key="1">
    <source>
        <dbReference type="SAM" id="Phobius"/>
    </source>
</evidence>
<dbReference type="Proteomes" id="UP000557772">
    <property type="component" value="Unassembled WGS sequence"/>
</dbReference>
<reference evidence="2 3" key="1">
    <citation type="submission" date="2020-05" db="EMBL/GenBank/DDBJ databases">
        <title>Flexivirga sp. ID2601S isolated from air conditioner.</title>
        <authorList>
            <person name="Kim D.H."/>
        </authorList>
    </citation>
    <scope>NUCLEOTIDE SEQUENCE [LARGE SCALE GENOMIC DNA]</scope>
    <source>
        <strain evidence="2 3">ID2601S</strain>
    </source>
</reference>
<dbReference type="AlphaFoldDB" id="A0A849AFB1"/>
<gene>
    <name evidence="2" type="ORF">HJ588_07795</name>
</gene>
<keyword evidence="1" id="KW-0812">Transmembrane</keyword>
<feature type="transmembrane region" description="Helical" evidence="1">
    <location>
        <begin position="121"/>
        <end position="141"/>
    </location>
</feature>
<evidence type="ECO:0000313" key="3">
    <source>
        <dbReference type="Proteomes" id="UP000557772"/>
    </source>
</evidence>
<keyword evidence="3" id="KW-1185">Reference proteome</keyword>
<proteinExistence type="predicted"/>